<evidence type="ECO:0000313" key="2">
    <source>
        <dbReference type="EMBL" id="EFA85516.1"/>
    </source>
</evidence>
<evidence type="ECO:0000256" key="1">
    <source>
        <dbReference type="SAM" id="MobiDB-lite"/>
    </source>
</evidence>
<reference evidence="2 3" key="1">
    <citation type="journal article" date="2011" name="Genome Res.">
        <title>Phylogeny-wide analysis of social amoeba genomes highlights ancient origins for complex intercellular communication.</title>
        <authorList>
            <person name="Heidel A.J."/>
            <person name="Lawal H.M."/>
            <person name="Felder M."/>
            <person name="Schilde C."/>
            <person name="Helps N.R."/>
            <person name="Tunggal B."/>
            <person name="Rivero F."/>
            <person name="John U."/>
            <person name="Schleicher M."/>
            <person name="Eichinger L."/>
            <person name="Platzer M."/>
            <person name="Noegel A.A."/>
            <person name="Schaap P."/>
            <person name="Gloeckner G."/>
        </authorList>
    </citation>
    <scope>NUCLEOTIDE SEQUENCE [LARGE SCALE GENOMIC DNA]</scope>
    <source>
        <strain evidence="3">ATCC 26659 / Pp 5 / PN500</strain>
    </source>
</reference>
<comment type="caution">
    <text evidence="2">The sequence shown here is derived from an EMBL/GenBank/DDBJ whole genome shotgun (WGS) entry which is preliminary data.</text>
</comment>
<dbReference type="RefSeq" id="XP_020437624.1">
    <property type="nucleotide sequence ID" value="XM_020572481.1"/>
</dbReference>
<organism evidence="2 3">
    <name type="scientific">Heterostelium pallidum (strain ATCC 26659 / Pp 5 / PN500)</name>
    <name type="common">Cellular slime mold</name>
    <name type="synonym">Polysphondylium pallidum</name>
    <dbReference type="NCBI Taxonomy" id="670386"/>
    <lineage>
        <taxon>Eukaryota</taxon>
        <taxon>Amoebozoa</taxon>
        <taxon>Evosea</taxon>
        <taxon>Eumycetozoa</taxon>
        <taxon>Dictyostelia</taxon>
        <taxon>Acytosteliales</taxon>
        <taxon>Acytosteliaceae</taxon>
        <taxon>Heterostelium</taxon>
    </lineage>
</organism>
<proteinExistence type="predicted"/>
<evidence type="ECO:0000313" key="3">
    <source>
        <dbReference type="Proteomes" id="UP000001396"/>
    </source>
</evidence>
<feature type="region of interest" description="Disordered" evidence="1">
    <location>
        <begin position="153"/>
        <end position="189"/>
    </location>
</feature>
<name>D3AZD3_HETP5</name>
<dbReference type="Proteomes" id="UP000001396">
    <property type="component" value="Unassembled WGS sequence"/>
</dbReference>
<gene>
    <name evidence="2" type="ORF">PPL_01473</name>
</gene>
<accession>D3AZD3</accession>
<dbReference type="GeneID" id="31357001"/>
<protein>
    <submittedName>
        <fullName evidence="2">Uncharacterized protein</fullName>
    </submittedName>
</protein>
<keyword evidence="3" id="KW-1185">Reference proteome</keyword>
<dbReference type="EMBL" id="ADBJ01000007">
    <property type="protein sequence ID" value="EFA85516.1"/>
    <property type="molecule type" value="Genomic_DNA"/>
</dbReference>
<sequence length="189" mass="20550">MSTEKKTVEDQEGTFKHKNIQLSNESNEALVALIKMDPNAHYYQELSLGFNGSPLGGGINGGAKKAIKNTGPIQRVNLRVEKKIHEIDIDGKQAYVSVYKLDASGDFYLGVIEERLIKKKKILTITQEHVNDLTRAGFKPSKFDLLFNKISITPSSPSTSTSTPPTPSSPTSTTTTPSTPSSPTTTNTP</sequence>
<dbReference type="AlphaFoldDB" id="D3AZD3"/>
<dbReference type="InParanoid" id="D3AZD3"/>